<dbReference type="Gene3D" id="1.20.120.1760">
    <property type="match status" value="1"/>
</dbReference>
<name>A0AA48WEH5_9BURK</name>
<sequence length="219" mass="23346">MTQHDESDRRPITVRDAGWARRIARWLADRGISPNQISVLSIVFAALGAAALIRGGLFMHHPALFPIAAALCIQGRLLCNLFDGMVAVEYNKATPLGPVFNEFPDRIADSLLLVAAGYAAADPVLGWLAALAAALTAYVRVYGASCGLGHDFRGPMAKQHRMAVLTVACLAAAVVPVLPLGYPTMGVAMAMAIIVLLSLVTCVTRTLALCRQLEQKARQ</sequence>
<dbReference type="RefSeq" id="WP_206089634.1">
    <property type="nucleotide sequence ID" value="NZ_CP065053.1"/>
</dbReference>
<accession>A0AA48WEH5</accession>
<evidence type="ECO:0000313" key="3">
    <source>
        <dbReference type="Proteomes" id="UP000662888"/>
    </source>
</evidence>
<dbReference type="InterPro" id="IPR000462">
    <property type="entry name" value="CDP-OH_P_trans"/>
</dbReference>
<organism evidence="2 3">
    <name type="scientific">Massilia antarctica</name>
    <dbReference type="NCBI Taxonomy" id="2765360"/>
    <lineage>
        <taxon>Bacteria</taxon>
        <taxon>Pseudomonadati</taxon>
        <taxon>Pseudomonadota</taxon>
        <taxon>Betaproteobacteria</taxon>
        <taxon>Burkholderiales</taxon>
        <taxon>Oxalobacteraceae</taxon>
        <taxon>Telluria group</taxon>
        <taxon>Massilia</taxon>
    </lineage>
</organism>
<feature type="transmembrane region" description="Helical" evidence="1">
    <location>
        <begin position="127"/>
        <end position="150"/>
    </location>
</feature>
<dbReference type="InterPro" id="IPR043130">
    <property type="entry name" value="CDP-OH_PTrfase_TM_dom"/>
</dbReference>
<dbReference type="Proteomes" id="UP000662888">
    <property type="component" value="Chromosome"/>
</dbReference>
<feature type="transmembrane region" description="Helical" evidence="1">
    <location>
        <begin position="188"/>
        <end position="210"/>
    </location>
</feature>
<feature type="transmembrane region" description="Helical" evidence="1">
    <location>
        <begin position="37"/>
        <end position="57"/>
    </location>
</feature>
<evidence type="ECO:0000313" key="2">
    <source>
        <dbReference type="EMBL" id="QPI50032.1"/>
    </source>
</evidence>
<keyword evidence="3" id="KW-1185">Reference proteome</keyword>
<gene>
    <name evidence="2" type="ORF">IV454_32335</name>
</gene>
<keyword evidence="1" id="KW-1133">Transmembrane helix</keyword>
<keyword evidence="1" id="KW-0812">Transmembrane</keyword>
<keyword evidence="1" id="KW-0472">Membrane</keyword>
<feature type="transmembrane region" description="Helical" evidence="1">
    <location>
        <begin position="162"/>
        <end position="182"/>
    </location>
</feature>
<reference evidence="2 3" key="1">
    <citation type="submission" date="2020-11" db="EMBL/GenBank/DDBJ databases">
        <authorList>
            <person name="Sun Q."/>
        </authorList>
    </citation>
    <scope>NUCLEOTIDE SEQUENCE [LARGE SCALE GENOMIC DNA]</scope>
    <source>
        <strain evidence="2 3">P8398</strain>
    </source>
</reference>
<evidence type="ECO:0000256" key="1">
    <source>
        <dbReference type="SAM" id="Phobius"/>
    </source>
</evidence>
<dbReference type="Pfam" id="PF01066">
    <property type="entry name" value="CDP-OH_P_transf"/>
    <property type="match status" value="1"/>
</dbReference>
<protein>
    <submittedName>
        <fullName evidence="2">CDP-alcohol phosphatidyltransferase family protein</fullName>
    </submittedName>
</protein>
<dbReference type="EMBL" id="CP065053">
    <property type="protein sequence ID" value="QPI50032.1"/>
    <property type="molecule type" value="Genomic_DNA"/>
</dbReference>
<proteinExistence type="predicted"/>